<dbReference type="InterPro" id="IPR009057">
    <property type="entry name" value="Homeodomain-like_sf"/>
</dbReference>
<gene>
    <name evidence="1" type="ORF">A2Z24_00695</name>
</gene>
<dbReference type="Proteomes" id="UP000177588">
    <property type="component" value="Unassembled WGS sequence"/>
</dbReference>
<dbReference type="STRING" id="1802597.A2Z24_00695"/>
<evidence type="ECO:0000313" key="2">
    <source>
        <dbReference type="Proteomes" id="UP000177588"/>
    </source>
</evidence>
<evidence type="ECO:0000313" key="1">
    <source>
        <dbReference type="EMBL" id="OGY25340.1"/>
    </source>
</evidence>
<name>A0A1G1WCX4_9BACT</name>
<reference evidence="1 2" key="1">
    <citation type="journal article" date="2016" name="Nat. Commun.">
        <title>Thousands of microbial genomes shed light on interconnected biogeochemical processes in an aquifer system.</title>
        <authorList>
            <person name="Anantharaman K."/>
            <person name="Brown C.T."/>
            <person name="Hug L.A."/>
            <person name="Sharon I."/>
            <person name="Castelle C.J."/>
            <person name="Probst A.J."/>
            <person name="Thomas B.C."/>
            <person name="Singh A."/>
            <person name="Wilkins M.J."/>
            <person name="Karaoz U."/>
            <person name="Brodie E.L."/>
            <person name="Williams K.H."/>
            <person name="Hubbard S.S."/>
            <person name="Banfield J.F."/>
        </authorList>
    </citation>
    <scope>NUCLEOTIDE SEQUENCE [LARGE SCALE GENOMIC DNA]</scope>
</reference>
<accession>A0A1G1WCX4</accession>
<dbReference type="EMBL" id="MHCT01000031">
    <property type="protein sequence ID" value="OGY25340.1"/>
    <property type="molecule type" value="Genomic_DNA"/>
</dbReference>
<protein>
    <recommendedName>
        <fullName evidence="3">Antitoxin</fullName>
    </recommendedName>
</protein>
<dbReference type="SUPFAM" id="SSF46689">
    <property type="entry name" value="Homeodomain-like"/>
    <property type="match status" value="1"/>
</dbReference>
<dbReference type="PANTHER" id="PTHR34849">
    <property type="entry name" value="SSL5025 PROTEIN"/>
    <property type="match status" value="1"/>
</dbReference>
<dbReference type="Gene3D" id="1.10.10.10">
    <property type="entry name" value="Winged helix-like DNA-binding domain superfamily/Winged helix DNA-binding domain"/>
    <property type="match status" value="1"/>
</dbReference>
<dbReference type="PANTHER" id="PTHR34849:SF3">
    <property type="entry name" value="SSR2962 PROTEIN"/>
    <property type="match status" value="1"/>
</dbReference>
<sequence length="83" mass="9425">MRPENQIGKIEVNPEILVGKPVIAGTRIPVYLILNLLAHGYNFERIIQAYPILEKADVKAAVEYAEKRLSREEIKPLVLKTTK</sequence>
<dbReference type="AlphaFoldDB" id="A0A1G1WCX4"/>
<dbReference type="InterPro" id="IPR007367">
    <property type="entry name" value="DUF433"/>
</dbReference>
<comment type="caution">
    <text evidence="1">The sequence shown here is derived from an EMBL/GenBank/DDBJ whole genome shotgun (WGS) entry which is preliminary data.</text>
</comment>
<organism evidence="1 2">
    <name type="scientific">Candidatus Woykebacteria bacterium RBG_16_44_10</name>
    <dbReference type="NCBI Taxonomy" id="1802597"/>
    <lineage>
        <taxon>Bacteria</taxon>
        <taxon>Candidatus Woykeibacteriota</taxon>
    </lineage>
</organism>
<proteinExistence type="predicted"/>
<dbReference type="InterPro" id="IPR036388">
    <property type="entry name" value="WH-like_DNA-bd_sf"/>
</dbReference>
<dbReference type="Pfam" id="PF04255">
    <property type="entry name" value="DUF433"/>
    <property type="match status" value="1"/>
</dbReference>
<evidence type="ECO:0008006" key="3">
    <source>
        <dbReference type="Google" id="ProtNLM"/>
    </source>
</evidence>